<reference evidence="1 2" key="1">
    <citation type="submission" date="2015-11" db="EMBL/GenBank/DDBJ databases">
        <authorList>
            <person name="Varghese N."/>
        </authorList>
    </citation>
    <scope>NUCLEOTIDE SEQUENCE [LARGE SCALE GENOMIC DNA]</scope>
    <source>
        <strain evidence="1 2">JGI-25</strain>
    </source>
</reference>
<gene>
    <name evidence="1" type="ORF">JGI25_00929</name>
</gene>
<evidence type="ECO:0000313" key="1">
    <source>
        <dbReference type="EMBL" id="CUT01649.1"/>
    </source>
</evidence>
<accession>A0A916LJH8</accession>
<name>A0A916LJH8_KRYT1</name>
<dbReference type="AlphaFoldDB" id="A0A916LJH8"/>
<dbReference type="RefSeq" id="WP_072263910.1">
    <property type="nucleotide sequence ID" value="NZ_CZVV01000054.1"/>
</dbReference>
<dbReference type="EMBL" id="CZVV01000054">
    <property type="protein sequence ID" value="CUT01649.1"/>
    <property type="molecule type" value="Genomic_DNA"/>
</dbReference>
<sequence length="101" mass="11841">MEFSNEIANIIKRTLEKFENEGQQDPFGWMITEIMQIMNVDENMAKNIANEIIEGIEVYKRIKEENPTVEQLTEGKLNEQELKINDLIESIENRILNKGEE</sequence>
<dbReference type="Proteomes" id="UP000243105">
    <property type="component" value="Unassembled WGS sequence"/>
</dbReference>
<comment type="caution">
    <text evidence="1">The sequence shown here is derived from an EMBL/GenBank/DDBJ whole genome shotgun (WGS) entry which is preliminary data.</text>
</comment>
<protein>
    <submittedName>
        <fullName evidence="1">Uncharacterized protein</fullName>
    </submittedName>
</protein>
<proteinExistence type="predicted"/>
<evidence type="ECO:0000313" key="2">
    <source>
        <dbReference type="Proteomes" id="UP000243105"/>
    </source>
</evidence>
<organism evidence="1 2">
    <name type="scientific">Kryptobacter tengchongensis</name>
    <dbReference type="NCBI Taxonomy" id="1643429"/>
    <lineage>
        <taxon>Bacteria</taxon>
        <taxon>Pseudomonadati</taxon>
        <taxon>Candidatus Kryptoniota</taxon>
        <taxon>Candidatus Kryptobacter</taxon>
    </lineage>
</organism>